<feature type="region of interest" description="Disordered" evidence="1">
    <location>
        <begin position="169"/>
        <end position="199"/>
    </location>
</feature>
<feature type="region of interest" description="Disordered" evidence="1">
    <location>
        <begin position="122"/>
        <end position="148"/>
    </location>
</feature>
<name>A0ABM1HKW3_SOLPN</name>
<gene>
    <name evidence="3" type="primary">LOC107030064</name>
</gene>
<evidence type="ECO:0000313" key="3">
    <source>
        <dbReference type="RefSeq" id="XP_015086954.1"/>
    </source>
</evidence>
<protein>
    <submittedName>
        <fullName evidence="3">Uncharacterized protein LOC107030064</fullName>
    </submittedName>
</protein>
<evidence type="ECO:0000256" key="1">
    <source>
        <dbReference type="SAM" id="MobiDB-lite"/>
    </source>
</evidence>
<dbReference type="RefSeq" id="XP_015086954.1">
    <property type="nucleotide sequence ID" value="XM_015231468.1"/>
</dbReference>
<dbReference type="GeneID" id="107030064"/>
<accession>A0ABM1HKW3</accession>
<reference evidence="2" key="1">
    <citation type="journal article" date="2014" name="Nat. Genet.">
        <title>The genome of the stress-tolerant wild tomato species Solanum pennellii.</title>
        <authorList>
            <person name="Bolger A."/>
            <person name="Scossa F."/>
            <person name="Bolger M.E."/>
            <person name="Lanz C."/>
            <person name="Maumus F."/>
            <person name="Tohge T."/>
            <person name="Quesneville H."/>
            <person name="Alseekh S."/>
            <person name="Sorensen I."/>
            <person name="Lichtenstein G."/>
            <person name="Fich E.A."/>
            <person name="Conte M."/>
            <person name="Keller H."/>
            <person name="Schneeberger K."/>
            <person name="Schwacke R."/>
            <person name="Ofner I."/>
            <person name="Vrebalov J."/>
            <person name="Xu Y."/>
            <person name="Osorio S."/>
            <person name="Aflitos S.A."/>
            <person name="Schijlen E."/>
            <person name="Jimenez-Gomez J.M."/>
            <person name="Ryngajllo M."/>
            <person name="Kimura S."/>
            <person name="Kumar R."/>
            <person name="Koenig D."/>
            <person name="Headland L.R."/>
            <person name="Maloof J.N."/>
            <person name="Sinha N."/>
            <person name="van Ham R.C."/>
            <person name="Lankhorst R.K."/>
            <person name="Mao L."/>
            <person name="Vogel A."/>
            <person name="Arsova B."/>
            <person name="Panstruga R."/>
            <person name="Fei Z."/>
            <person name="Rose J.K."/>
            <person name="Zamir D."/>
            <person name="Carrari F."/>
            <person name="Giovannoni J.J."/>
            <person name="Weigel D."/>
            <person name="Usadel B."/>
            <person name="Fernie A.R."/>
        </authorList>
    </citation>
    <scope>NUCLEOTIDE SEQUENCE [LARGE SCALE GENOMIC DNA]</scope>
    <source>
        <strain evidence="2">cv. LA0716</strain>
    </source>
</reference>
<reference evidence="3" key="2">
    <citation type="submission" date="2025-08" db="UniProtKB">
        <authorList>
            <consortium name="RefSeq"/>
        </authorList>
    </citation>
    <scope>IDENTIFICATION</scope>
</reference>
<feature type="compositionally biased region" description="Low complexity" evidence="1">
    <location>
        <begin position="126"/>
        <end position="135"/>
    </location>
</feature>
<sequence>MYVVDVENVELSKYQLKGVARTWFDQWKDGRVEDAPRPSCACFKEAFLGRFFPCELKEAKIGMKFNQLSHYALEIVNDMRSIMSRFVAGLGRASSKEGRASIMVGDMDIYKLMVYVQQVEEEKSHAPSSTSAPAPRNRSEYSGQNSQHFKARPALSQGCVVQGGSFHERVPKEKQGGGKPGNRAQSSAVALPNRDAPRGVASGIGEGTNRLYAFNNHHEQENLSNVITGMIRSFDFTAYALLDPRASLSFVTLYVAMNFEISPE</sequence>
<organism evidence="2 3">
    <name type="scientific">Solanum pennellii</name>
    <name type="common">Tomato</name>
    <name type="synonym">Lycopersicon pennellii</name>
    <dbReference type="NCBI Taxonomy" id="28526"/>
    <lineage>
        <taxon>Eukaryota</taxon>
        <taxon>Viridiplantae</taxon>
        <taxon>Streptophyta</taxon>
        <taxon>Embryophyta</taxon>
        <taxon>Tracheophyta</taxon>
        <taxon>Spermatophyta</taxon>
        <taxon>Magnoliopsida</taxon>
        <taxon>eudicotyledons</taxon>
        <taxon>Gunneridae</taxon>
        <taxon>Pentapetalae</taxon>
        <taxon>asterids</taxon>
        <taxon>lamiids</taxon>
        <taxon>Solanales</taxon>
        <taxon>Solanaceae</taxon>
        <taxon>Solanoideae</taxon>
        <taxon>Solaneae</taxon>
        <taxon>Solanum</taxon>
        <taxon>Solanum subgen. Lycopersicon</taxon>
    </lineage>
</organism>
<keyword evidence="2" id="KW-1185">Reference proteome</keyword>
<dbReference type="Proteomes" id="UP000694930">
    <property type="component" value="Chromosome 9"/>
</dbReference>
<evidence type="ECO:0000313" key="2">
    <source>
        <dbReference type="Proteomes" id="UP000694930"/>
    </source>
</evidence>
<proteinExistence type="predicted"/>